<feature type="transmembrane region" description="Helical" evidence="6">
    <location>
        <begin position="300"/>
        <end position="325"/>
    </location>
</feature>
<organism evidence="8 9">
    <name type="scientific">Bythopirellula polymerisocia</name>
    <dbReference type="NCBI Taxonomy" id="2528003"/>
    <lineage>
        <taxon>Bacteria</taxon>
        <taxon>Pseudomonadati</taxon>
        <taxon>Planctomycetota</taxon>
        <taxon>Planctomycetia</taxon>
        <taxon>Pirellulales</taxon>
        <taxon>Lacipirellulaceae</taxon>
        <taxon>Bythopirellula</taxon>
    </lineage>
</organism>
<dbReference type="RefSeq" id="WP_146449128.1">
    <property type="nucleotide sequence ID" value="NZ_SJPS01000002.1"/>
</dbReference>
<protein>
    <submittedName>
        <fullName evidence="8">Type II secretion system protein F</fullName>
    </submittedName>
</protein>
<evidence type="ECO:0000313" key="8">
    <source>
        <dbReference type="EMBL" id="TWU28058.1"/>
    </source>
</evidence>
<name>A0A5C6CUG1_9BACT</name>
<evidence type="ECO:0000313" key="9">
    <source>
        <dbReference type="Proteomes" id="UP000318437"/>
    </source>
</evidence>
<comment type="caution">
    <text evidence="8">The sequence shown here is derived from an EMBL/GenBank/DDBJ whole genome shotgun (WGS) entry which is preliminary data.</text>
</comment>
<dbReference type="Proteomes" id="UP000318437">
    <property type="component" value="Unassembled WGS sequence"/>
</dbReference>
<dbReference type="InterPro" id="IPR003004">
    <property type="entry name" value="GspF/PilC"/>
</dbReference>
<evidence type="ECO:0000256" key="2">
    <source>
        <dbReference type="ARBA" id="ARBA00022475"/>
    </source>
</evidence>
<feature type="domain" description="Type II secretion system protein GspF" evidence="7">
    <location>
        <begin position="36"/>
        <end position="131"/>
    </location>
</feature>
<keyword evidence="2" id="KW-1003">Cell membrane</keyword>
<dbReference type="OrthoDB" id="249891at2"/>
<sequence length="333" mass="36472">MTNATFQTVQAINREIASLADAGVPICLGPKVTSTKRKLERINESLELRTSLGQDIEAAITNNPDLPSIYQHALRAGLESNAPELTLSGVTRESAARDELRSAAARAMVQPLIVLALAYCGFILLCALFVPELTNIYEQLRQEPSVPVRILEACRATMKIWIPLVPILVLLAFVLWRRRTDEPPKWIPGARRYLKSVKHALFAEELARLVGAKMPLAEAAQLASGTTGDAALMEACNVLTSDEDQNVHADDPRLAVLPPLVRWALTGNLGDETLPGVLSFAAQTYRQSAERMAVVWQTALPILLGGFLSGAIVMMYGLSLFWPYVQMMRDLAS</sequence>
<dbReference type="InterPro" id="IPR018076">
    <property type="entry name" value="T2SS_GspF_dom"/>
</dbReference>
<evidence type="ECO:0000256" key="3">
    <source>
        <dbReference type="ARBA" id="ARBA00022692"/>
    </source>
</evidence>
<keyword evidence="5 6" id="KW-0472">Membrane</keyword>
<keyword evidence="4 6" id="KW-1133">Transmembrane helix</keyword>
<comment type="subcellular location">
    <subcellularLocation>
        <location evidence="1">Cell membrane</location>
        <topology evidence="1">Multi-pass membrane protein</topology>
    </subcellularLocation>
</comment>
<keyword evidence="3 6" id="KW-0812">Transmembrane</keyword>
<reference evidence="8 9" key="1">
    <citation type="submission" date="2019-02" db="EMBL/GenBank/DDBJ databases">
        <title>Deep-cultivation of Planctomycetes and their phenomic and genomic characterization uncovers novel biology.</title>
        <authorList>
            <person name="Wiegand S."/>
            <person name="Jogler M."/>
            <person name="Boedeker C."/>
            <person name="Pinto D."/>
            <person name="Vollmers J."/>
            <person name="Rivas-Marin E."/>
            <person name="Kohn T."/>
            <person name="Peeters S.H."/>
            <person name="Heuer A."/>
            <person name="Rast P."/>
            <person name="Oberbeckmann S."/>
            <person name="Bunk B."/>
            <person name="Jeske O."/>
            <person name="Meyerdierks A."/>
            <person name="Storesund J.E."/>
            <person name="Kallscheuer N."/>
            <person name="Luecker S."/>
            <person name="Lage O.M."/>
            <person name="Pohl T."/>
            <person name="Merkel B.J."/>
            <person name="Hornburger P."/>
            <person name="Mueller R.-W."/>
            <person name="Bruemmer F."/>
            <person name="Labrenz M."/>
            <person name="Spormann A.M."/>
            <person name="Op Den Camp H."/>
            <person name="Overmann J."/>
            <person name="Amann R."/>
            <person name="Jetten M.S.M."/>
            <person name="Mascher T."/>
            <person name="Medema M.H."/>
            <person name="Devos D.P."/>
            <person name="Kaster A.-K."/>
            <person name="Ovreas L."/>
            <person name="Rohde M."/>
            <person name="Galperin M.Y."/>
            <person name="Jogler C."/>
        </authorList>
    </citation>
    <scope>NUCLEOTIDE SEQUENCE [LARGE SCALE GENOMIC DNA]</scope>
    <source>
        <strain evidence="8 9">Pla144</strain>
    </source>
</reference>
<dbReference type="PANTHER" id="PTHR30012">
    <property type="entry name" value="GENERAL SECRETION PATHWAY PROTEIN"/>
    <property type="match status" value="1"/>
</dbReference>
<feature type="transmembrane region" description="Helical" evidence="6">
    <location>
        <begin position="107"/>
        <end position="130"/>
    </location>
</feature>
<dbReference type="Pfam" id="PF00482">
    <property type="entry name" value="T2SSF"/>
    <property type="match status" value="1"/>
</dbReference>
<dbReference type="PANTHER" id="PTHR30012:SF0">
    <property type="entry name" value="TYPE II SECRETION SYSTEM PROTEIN F-RELATED"/>
    <property type="match status" value="1"/>
</dbReference>
<proteinExistence type="predicted"/>
<evidence type="ECO:0000256" key="6">
    <source>
        <dbReference type="SAM" id="Phobius"/>
    </source>
</evidence>
<evidence type="ECO:0000256" key="4">
    <source>
        <dbReference type="ARBA" id="ARBA00022989"/>
    </source>
</evidence>
<dbReference type="EMBL" id="SJPS01000002">
    <property type="protein sequence ID" value="TWU28058.1"/>
    <property type="molecule type" value="Genomic_DNA"/>
</dbReference>
<dbReference type="AlphaFoldDB" id="A0A5C6CUG1"/>
<dbReference type="GO" id="GO:0005886">
    <property type="term" value="C:plasma membrane"/>
    <property type="evidence" value="ECO:0007669"/>
    <property type="project" value="UniProtKB-SubCell"/>
</dbReference>
<feature type="transmembrane region" description="Helical" evidence="6">
    <location>
        <begin position="160"/>
        <end position="176"/>
    </location>
</feature>
<evidence type="ECO:0000256" key="1">
    <source>
        <dbReference type="ARBA" id="ARBA00004651"/>
    </source>
</evidence>
<evidence type="ECO:0000256" key="5">
    <source>
        <dbReference type="ARBA" id="ARBA00023136"/>
    </source>
</evidence>
<accession>A0A5C6CUG1</accession>
<gene>
    <name evidence="8" type="primary">epsF_4</name>
    <name evidence="8" type="ORF">Pla144_13450</name>
</gene>
<keyword evidence="9" id="KW-1185">Reference proteome</keyword>
<evidence type="ECO:0000259" key="7">
    <source>
        <dbReference type="Pfam" id="PF00482"/>
    </source>
</evidence>